<dbReference type="InterPro" id="IPR032817">
    <property type="entry name" value="Mon2_C"/>
</dbReference>
<dbReference type="PANTHER" id="PTHR10663">
    <property type="entry name" value="GUANYL-NUCLEOTIDE EXCHANGE FACTOR"/>
    <property type="match status" value="1"/>
</dbReference>
<sequence>MTAQILASELGNLIQDSKRKNTELRTAAEKSLQDLKALPVTSEAQLTADLARRPHFIAPFLIACSTHNAKFGSTGVSCLQRLTVSRALPRERLTEVLEAFKDSVSLSNDVQLKILQALPSLLQNYPAEIRGDLLSTTLQICSALQNAKNFAVSNTAAATLQQLVIAVFDRVAVEDEKALEIPTVTEVTGDAGPIPVRPAALDAYKPSFIRFSSIPPTSTLELIEAILSNHGKIISTHPEQAQVLRTLLMPLIIRSLSDKHSFPISLRIFRILYLLIRNHLAIMPSECEIALGLLNHMLDPDASALWKRALCLETFRGLYSDSRLVLQIYRQFDQQEGKKNILGDNLAAFVRLATEKPYIIGLGQHSTIPPDSNDGRDTSSDQAVAEAGAIAGVIGGPLTDSTPISSHTGISTQWSNLKTPCMEHLDKSDPPNLPETYIYSLVLTCITNLSESLAKFVLPLTVHHDTKSRRKSKTDDLERENSESASPGGRARHLSRTQSYRRKNVPVNPLTLTDHSAHHLIRTSATLVNECWPAVLATCSTFLNAALDTDFYRALVRAVQKFTQVAGLLRLSTPRDAFLTTLGKAAVPSNLVLASVSSPKIQNPETPSSLFSNAKGLLSVDSLVSQASSLSLDKNRRSSHEVSFPMLGPRNLLCLRALLNLAIALGPTLQSAWSIVFETLQMADLIMAMSSHQSGSRTPVATGSRVDTESSLEKVEAETSAVQAAARRLFESTVDYPNDSFMELLQALCKLLNARSNSDSGSRTPTGPGRPTALHQRRMGSVSGISLTTESHARDSIFALNKIGELVALNESRLAQYEPSESGWDIFVRDLVQFSADSGKPASARLLAADILSRTVRQMAEISMTDEQRNVIQTRILFAIQIQISAMHNGDEEDTYSDAEVRIHQIALEALKNVLEQCGEFLVAGWDSVFASLLSIFISQEPDSDEEESRDDVQNGNNLRSVRFEVISKQLARSAFGTVQLVCSDFLAAVPNTSLSTLLEVLLRFCSTKGDLNMSLTATTFFWNVSDFFHSRGDLSSLPKLLNNAQQHSQVRKIVENYSQEGSLPTLWLQVLLNLTTVTVDARPELRNSAVQTIQRIFENYFDQLSSEAWMLCLRTVLFGMVESNLYAQTSIHKESGHAEDELAAWNETTKTVLTSVSKLISTYMDKIDDSAGLGDAWASLLDYLQQYFDCNSHALGASVFITITSVLSGIEQPGTLGADALLKTGSVWKSYFEHRDVWQQRPEPNQEAFVAYAEAFKSIYRLAGSMLDSEIPAMLRNLETCIVESDEVAYSSDLDRMTLLQKRVTECISSVRSETPKLPPFLIQMLSRLVTLPYTSVAANPEKRSPTFVALSKASMSLLQEITIKHIGDKDIYSTGAFSLALASLLKPIEEKYVWPREGKPPTLWQEGSSTALTILEDGLPHFIKSTNLNAESTKAIWTQIVGLAGAITRAQVSSAIPVASIEKEENFDVSAFEKLRNLITLPLGSSVVSDSLRRTYTRNLFTTSIIHPTSPGEIPDLTSAPLEGLYKIRYGQTKDPEPTLRTEMAYECLKELLSLVSVLDSSAERIKLAQAVAPYFILRAALPLRMYVADHPLRGRMPMPESQRHELLFVLRALGELKSEPAAIPDVEGVKSRFRKHLHRLYPLLVKVSNVARADRQVFEGAAKLLEAVGSEFGVGEE</sequence>
<dbReference type="STRING" id="1231657.A0A1Y1YBP3"/>
<dbReference type="GO" id="GO:0005794">
    <property type="term" value="C:Golgi apparatus"/>
    <property type="evidence" value="ECO:0007669"/>
    <property type="project" value="UniProtKB-ARBA"/>
</dbReference>
<dbReference type="EMBL" id="MCFA01000279">
    <property type="protein sequence ID" value="ORX95407.1"/>
    <property type="molecule type" value="Genomic_DNA"/>
</dbReference>
<feature type="compositionally biased region" description="Basic and acidic residues" evidence="4">
    <location>
        <begin position="473"/>
        <end position="482"/>
    </location>
</feature>
<feature type="region of interest" description="Disordered" evidence="4">
    <location>
        <begin position="755"/>
        <end position="777"/>
    </location>
</feature>
<evidence type="ECO:0000259" key="5">
    <source>
        <dbReference type="Pfam" id="PF12783"/>
    </source>
</evidence>
<evidence type="ECO:0000256" key="1">
    <source>
        <dbReference type="ARBA" id="ARBA00008144"/>
    </source>
</evidence>
<dbReference type="PANTHER" id="PTHR10663:SF333">
    <property type="entry name" value="PROTEIN MON2 HOMOLOG"/>
    <property type="match status" value="1"/>
</dbReference>
<evidence type="ECO:0000259" key="6">
    <source>
        <dbReference type="Pfam" id="PF16206"/>
    </source>
</evidence>
<feature type="compositionally biased region" description="Polar residues" evidence="4">
    <location>
        <begin position="755"/>
        <end position="765"/>
    </location>
</feature>
<feature type="domain" description="Mon2 C-terminal" evidence="6">
    <location>
        <begin position="985"/>
        <end position="1187"/>
    </location>
</feature>
<evidence type="ECO:0000259" key="7">
    <source>
        <dbReference type="Pfam" id="PF16213"/>
    </source>
</evidence>
<dbReference type="SUPFAM" id="SSF48371">
    <property type="entry name" value="ARM repeat"/>
    <property type="match status" value="1"/>
</dbReference>
<gene>
    <name evidence="8" type="ORF">BCR34DRAFT_195837</name>
</gene>
<dbReference type="OrthoDB" id="294853at2759"/>
<evidence type="ECO:0000313" key="9">
    <source>
        <dbReference type="Proteomes" id="UP000193144"/>
    </source>
</evidence>
<feature type="region of interest" description="Disordered" evidence="4">
    <location>
        <begin position="694"/>
        <end position="714"/>
    </location>
</feature>
<organism evidence="8 9">
    <name type="scientific">Clohesyomyces aquaticus</name>
    <dbReference type="NCBI Taxonomy" id="1231657"/>
    <lineage>
        <taxon>Eukaryota</taxon>
        <taxon>Fungi</taxon>
        <taxon>Dikarya</taxon>
        <taxon>Ascomycota</taxon>
        <taxon>Pezizomycotina</taxon>
        <taxon>Dothideomycetes</taxon>
        <taxon>Pleosporomycetidae</taxon>
        <taxon>Pleosporales</taxon>
        <taxon>Lindgomycetaceae</taxon>
        <taxon>Clohesyomyces</taxon>
    </lineage>
</organism>
<name>A0A1Y1YBP3_9PLEO</name>
<feature type="domain" description="Mon2/Sec7/BIG1-like dimerisation and cyclophilin-binding" evidence="7">
    <location>
        <begin position="4"/>
        <end position="175"/>
    </location>
</feature>
<evidence type="ECO:0000256" key="3">
    <source>
        <dbReference type="ARBA" id="ARBA00022927"/>
    </source>
</evidence>
<dbReference type="Proteomes" id="UP000193144">
    <property type="component" value="Unassembled WGS sequence"/>
</dbReference>
<evidence type="ECO:0008006" key="10">
    <source>
        <dbReference type="Google" id="ProtNLM"/>
    </source>
</evidence>
<dbReference type="InterPro" id="IPR032691">
    <property type="entry name" value="Mon2/Sec7/BIG1-like_HUS"/>
</dbReference>
<protein>
    <recommendedName>
        <fullName evidence="10">Endosomal peripheral membrane protein-like protein</fullName>
    </recommendedName>
</protein>
<dbReference type="GO" id="GO:0015031">
    <property type="term" value="P:protein transport"/>
    <property type="evidence" value="ECO:0007669"/>
    <property type="project" value="UniProtKB-KW"/>
</dbReference>
<comment type="similarity">
    <text evidence="1">Belongs to the MON2 family.</text>
</comment>
<feature type="compositionally biased region" description="Basic residues" evidence="4">
    <location>
        <begin position="490"/>
        <end position="504"/>
    </location>
</feature>
<evidence type="ECO:0000256" key="2">
    <source>
        <dbReference type="ARBA" id="ARBA00022448"/>
    </source>
</evidence>
<proteinExistence type="inferred from homology"/>
<evidence type="ECO:0000313" key="8">
    <source>
        <dbReference type="EMBL" id="ORX95407.1"/>
    </source>
</evidence>
<keyword evidence="9" id="KW-1185">Reference proteome</keyword>
<keyword evidence="3" id="KW-0653">Protein transport</keyword>
<dbReference type="InterPro" id="IPR016024">
    <property type="entry name" value="ARM-type_fold"/>
</dbReference>
<feature type="region of interest" description="Disordered" evidence="4">
    <location>
        <begin position="465"/>
        <end position="508"/>
    </location>
</feature>
<keyword evidence="2" id="KW-0813">Transport</keyword>
<evidence type="ECO:0000256" key="4">
    <source>
        <dbReference type="SAM" id="MobiDB-lite"/>
    </source>
</evidence>
<dbReference type="Pfam" id="PF16213">
    <property type="entry name" value="DCB"/>
    <property type="match status" value="1"/>
</dbReference>
<dbReference type="Pfam" id="PF12783">
    <property type="entry name" value="Sec7-like_HUS"/>
    <property type="match status" value="1"/>
</dbReference>
<accession>A0A1Y1YBP3</accession>
<dbReference type="Pfam" id="PF16206">
    <property type="entry name" value="Mon2_C"/>
    <property type="match status" value="1"/>
</dbReference>
<comment type="caution">
    <text evidence="8">The sequence shown here is derived from an EMBL/GenBank/DDBJ whole genome shotgun (WGS) entry which is preliminary data.</text>
</comment>
<reference evidence="8 9" key="1">
    <citation type="submission" date="2016-07" db="EMBL/GenBank/DDBJ databases">
        <title>Pervasive Adenine N6-methylation of Active Genes in Fungi.</title>
        <authorList>
            <consortium name="DOE Joint Genome Institute"/>
            <person name="Mondo S.J."/>
            <person name="Dannebaum R.O."/>
            <person name="Kuo R.C."/>
            <person name="Labutti K."/>
            <person name="Haridas S."/>
            <person name="Kuo A."/>
            <person name="Salamov A."/>
            <person name="Ahrendt S.R."/>
            <person name="Lipzen A."/>
            <person name="Sullivan W."/>
            <person name="Andreopoulos W.B."/>
            <person name="Clum A."/>
            <person name="Lindquist E."/>
            <person name="Daum C."/>
            <person name="Ramamoorthy G.K."/>
            <person name="Gryganskyi A."/>
            <person name="Culley D."/>
            <person name="Magnuson J.K."/>
            <person name="James T.Y."/>
            <person name="O'Malley M.A."/>
            <person name="Stajich J.E."/>
            <person name="Spatafora J.W."/>
            <person name="Visel A."/>
            <person name="Grigoriev I.V."/>
        </authorList>
    </citation>
    <scope>NUCLEOTIDE SEQUENCE [LARGE SCALE GENOMIC DNA]</scope>
    <source>
        <strain evidence="8 9">CBS 115471</strain>
    </source>
</reference>
<dbReference type="InterPro" id="IPR032629">
    <property type="entry name" value="DCB_dom"/>
</dbReference>
<feature type="domain" description="Mon2/Sec7/BIG1-like HUS" evidence="5">
    <location>
        <begin position="207"/>
        <end position="341"/>
    </location>
</feature>